<keyword evidence="1" id="KW-0732">Signal</keyword>
<dbReference type="SUPFAM" id="SSF49899">
    <property type="entry name" value="Concanavalin A-like lectins/glucanases"/>
    <property type="match status" value="1"/>
</dbReference>
<feature type="chain" id="PRO_5046200184" evidence="1">
    <location>
        <begin position="25"/>
        <end position="313"/>
    </location>
</feature>
<dbReference type="InterPro" id="IPR013320">
    <property type="entry name" value="ConA-like_dom_sf"/>
</dbReference>
<proteinExistence type="predicted"/>
<dbReference type="PROSITE" id="PS51762">
    <property type="entry name" value="GH16_2"/>
    <property type="match status" value="1"/>
</dbReference>
<dbReference type="EMBL" id="JBEZVI010000015">
    <property type="protein sequence ID" value="MEU3712286.1"/>
    <property type="molecule type" value="Genomic_DNA"/>
</dbReference>
<dbReference type="InterPro" id="IPR000757">
    <property type="entry name" value="Beta-glucanase-like"/>
</dbReference>
<organism evidence="3 4">
    <name type="scientific">Streptomyces catenulae</name>
    <dbReference type="NCBI Taxonomy" id="66875"/>
    <lineage>
        <taxon>Bacteria</taxon>
        <taxon>Bacillati</taxon>
        <taxon>Actinomycetota</taxon>
        <taxon>Actinomycetes</taxon>
        <taxon>Kitasatosporales</taxon>
        <taxon>Streptomycetaceae</taxon>
        <taxon>Streptomyces</taxon>
    </lineage>
</organism>
<protein>
    <submittedName>
        <fullName evidence="3">Glycoside hydrolase family 16 protein</fullName>
    </submittedName>
</protein>
<evidence type="ECO:0000256" key="1">
    <source>
        <dbReference type="SAM" id="SignalP"/>
    </source>
</evidence>
<dbReference type="RefSeq" id="WP_037678688.1">
    <property type="nucleotide sequence ID" value="NZ_JBEZVI010000015.1"/>
</dbReference>
<accession>A0ABV2Z2R8</accession>
<dbReference type="CDD" id="cd02182">
    <property type="entry name" value="GH16_Strep_laminarinase_like"/>
    <property type="match status" value="1"/>
</dbReference>
<dbReference type="Pfam" id="PF26113">
    <property type="entry name" value="GH16_XgeA"/>
    <property type="match status" value="1"/>
</dbReference>
<sequence>MIMEFRAQAVAIACALATAVPLWAAPFAVPDDRAAPAFQEVWRTDFDGAAGSRPAADDWITDTGTGYPGGPANWGTGEVQRYTDAPENLQLDGAGHLKITALKKDGGWTSGRIESRRTDFAAPEGGALRIEAQVKLPQVTGDKALGYWPAFWTLGADFRGTYTNWPGIGEFDILENVNGADTLWGTLHCGVNPGGPCNETQGKGSSRPCVGCRDGFHTYALELDRTDPAHEKLTWYLDGAAFHTVAASEMDADTWARATHHGHFLLLNLAMGGGFPDGVAGRATPTDTTEPGASLLVDNVAISVARPAASSTP</sequence>
<feature type="signal peptide" evidence="1">
    <location>
        <begin position="1"/>
        <end position="24"/>
    </location>
</feature>
<name>A0ABV2Z2R8_9ACTN</name>
<dbReference type="Gene3D" id="2.60.120.200">
    <property type="match status" value="1"/>
</dbReference>
<evidence type="ECO:0000313" key="3">
    <source>
        <dbReference type="EMBL" id="MEU3712286.1"/>
    </source>
</evidence>
<dbReference type="PANTHER" id="PTHR10963:SF60">
    <property type="entry name" value="GRAM-NEGATIVE BACTERIA-BINDING PROTEIN 1-RELATED"/>
    <property type="match status" value="1"/>
</dbReference>
<keyword evidence="4" id="KW-1185">Reference proteome</keyword>
<dbReference type="PANTHER" id="PTHR10963">
    <property type="entry name" value="GLYCOSYL HYDROLASE-RELATED"/>
    <property type="match status" value="1"/>
</dbReference>
<evidence type="ECO:0000259" key="2">
    <source>
        <dbReference type="PROSITE" id="PS51762"/>
    </source>
</evidence>
<reference evidence="3 4" key="1">
    <citation type="submission" date="2024-06" db="EMBL/GenBank/DDBJ databases">
        <title>The Natural Products Discovery Center: Release of the First 8490 Sequenced Strains for Exploring Actinobacteria Biosynthetic Diversity.</title>
        <authorList>
            <person name="Kalkreuter E."/>
            <person name="Kautsar S.A."/>
            <person name="Yang D."/>
            <person name="Bader C.D."/>
            <person name="Teijaro C.N."/>
            <person name="Fluegel L."/>
            <person name="Davis C.M."/>
            <person name="Simpson J.R."/>
            <person name="Lauterbach L."/>
            <person name="Steele A.D."/>
            <person name="Gui C."/>
            <person name="Meng S."/>
            <person name="Li G."/>
            <person name="Viehrig K."/>
            <person name="Ye F."/>
            <person name="Su P."/>
            <person name="Kiefer A.F."/>
            <person name="Nichols A."/>
            <person name="Cepeda A.J."/>
            <person name="Yan W."/>
            <person name="Fan B."/>
            <person name="Jiang Y."/>
            <person name="Adhikari A."/>
            <person name="Zheng C.-J."/>
            <person name="Schuster L."/>
            <person name="Cowan T.M."/>
            <person name="Smanski M.J."/>
            <person name="Chevrette M.G."/>
            <person name="De Carvalho L.P.S."/>
            <person name="Shen B."/>
        </authorList>
    </citation>
    <scope>NUCLEOTIDE SEQUENCE [LARGE SCALE GENOMIC DNA]</scope>
    <source>
        <strain evidence="3 4">NPDC033039</strain>
    </source>
</reference>
<dbReference type="Proteomes" id="UP001550853">
    <property type="component" value="Unassembled WGS sequence"/>
</dbReference>
<evidence type="ECO:0000313" key="4">
    <source>
        <dbReference type="Proteomes" id="UP001550853"/>
    </source>
</evidence>
<feature type="domain" description="GH16" evidence="2">
    <location>
        <begin position="21"/>
        <end position="308"/>
    </location>
</feature>
<dbReference type="InterPro" id="IPR050546">
    <property type="entry name" value="Glycosyl_Hydrlase_16"/>
</dbReference>
<dbReference type="GO" id="GO:0016787">
    <property type="term" value="F:hydrolase activity"/>
    <property type="evidence" value="ECO:0007669"/>
    <property type="project" value="UniProtKB-KW"/>
</dbReference>
<keyword evidence="3" id="KW-0378">Hydrolase</keyword>
<comment type="caution">
    <text evidence="3">The sequence shown here is derived from an EMBL/GenBank/DDBJ whole genome shotgun (WGS) entry which is preliminary data.</text>
</comment>
<gene>
    <name evidence="3" type="ORF">AB0E61_19610</name>
</gene>